<dbReference type="OrthoDB" id="9758052at2"/>
<dbReference type="Pfam" id="PF21079">
    <property type="entry name" value="GDH_HM2"/>
    <property type="match status" value="1"/>
</dbReference>
<dbReference type="InterPro" id="IPR007780">
    <property type="entry name" value="NAD_Glu_DH_bac"/>
</dbReference>
<sequence>MTTTESASQPIEVLHGTAERALRILAQRHAGRRLQSLTLLAQRLTERAAPAAIAELGEQALAGLLEQMLEMLKSCVQEEAVALHPLAKPGRYWLVACVVDVPYLFDAVVGFIKQRVLRFRVVSHPLLNVRMAEGKVRLVRGDRKVSRLSLMVFELQSFLPEESPELVDDVRRLVQGMTRLAEDQPALKQRLESLQDFAAADGYGAFWRWLQAGNFEPVAYRCLDIRLRGDGELVLYQQHDATVGFIPGDWEVFPETGQCLCEMPMPFRQRMLRHETVTVVPGEQPSPVRPEEPLLFLALRENVDPELCREHVFAGMPTPQGRMQGNMGLPPLRRRIQQVLQSLGIRPHCHDWRKTMEILDGFPTIELFLIQRVELTRIVRALTQLYRDGTVKVVAVPGLAAGWLTLVIMLPRRFYSADNLHRMEIYMQRYLRTDQLSLRMGQGGADTVTLQVRCPLVTGHEQFDGSRLERALTRIGRSWEEKCGLLLEKLHGPVEGARLTSRFVPLFSREYRALVHPRFAVRDIKALDTLLARKREHFALWGPLPGPGGQHLLQYYGMRALPLGEIMPVLEDLGLEVETNVDFQIDRDQQRYFIHSIAVRLPPCHDGAASIHDLLLDALQALRDGYAESDILNRLVTIGGMSWRQIHVLRAYRDYLLQLGHPFSRGDVGRALVTHVATARLLYSYFEARFRGPGEVQALRQKEAGQLPALRQSMVSALSEVKDLRQDTILRMLFNLIDATVRTNFFLCEERPCYPLSFKIASMGIIDLSAPRPLYEIFVHSPLMMGIHLRGGKVARGGIRWCDRHEGMRDEVLGLMNTQMIKNALIVPVGSKGGFIVKHLSEHREKVQKQVAQAYEDFIRGMLDVTDNLKGGAARRHPQLVAYDDHDSYLVVAADKGTAHFSDRANHISAEYDFWLGDAFASGGSHGYDHKKLGITARGAWVSVRRHFSELDADSTDRSLTVIGIGDMSGDVFGNGLLQSDTVRLLAAFDHRHIFLDPDPDPARAFRERQRLFALPRSSWADYDPQAMSAGGGVYPRNSKDIPLSAPVRRWLGTRQRSTDGPGLIRMILAAPADLLWNGGIGTYIKADGETHQEVGDHANDDVRIDARDLRVKVVSEGGNLGFTQRARVAYGLGGGRINTDAVDNAGGVACSDREVNLKIFMRQLLESGQLASRDERDRMLEAVSEEVCQAVLDDCGRQGLCLSLDQARCGDRLESFFAQMETLANAGILDPEAHYLPTLKQTMARSEPVLARPELAVLMAYSKMQMYHAVLQGDLPETAFGQRCLREYFPSRLVQRFGEALPAHPLAREIAATVMTNRVINQAGSAMCGRLCRQTGAELTRVVGLYLLFDEALGGARIRDAVAGKDNPWPATQQLQWLLRLEKTLEEMCRWALVRNLTIELRTSVVEAFRKDIASYLRILDEIQPEQSLQSRAEAERQLVAGGCEKNLAAKCAALHYLEDFLPVANLALLTGKDLLTMARLLADTKQRLGWYEIVEQLGRVQALERWDRLAWQALHSKFGSLGFDVALAVWRETTGDCQRFLARRGSRMRVLREQQDRLRGSSPLGYHPFVVLVGTLESLLASGDREKSGQPPGTML</sequence>
<evidence type="ECO:0000259" key="2">
    <source>
        <dbReference type="Pfam" id="PF05088"/>
    </source>
</evidence>
<feature type="domain" description="NAD-glutamate dehydrogenase catalytic" evidence="2">
    <location>
        <begin position="715"/>
        <end position="1205"/>
    </location>
</feature>
<dbReference type="eggNOG" id="COG2902">
    <property type="taxonomic scope" value="Bacteria"/>
</dbReference>
<dbReference type="HOGENOM" id="CLU_003404_1_1_7"/>
<name>Q3A3I5_SYNC1</name>
<organism evidence="5 6">
    <name type="scientific">Syntrophotalea carbinolica (strain DSM 2380 / NBRC 103641 / GraBd1)</name>
    <name type="common">Pelobacter carbinolicus</name>
    <dbReference type="NCBI Taxonomy" id="338963"/>
    <lineage>
        <taxon>Bacteria</taxon>
        <taxon>Pseudomonadati</taxon>
        <taxon>Thermodesulfobacteriota</taxon>
        <taxon>Desulfuromonadia</taxon>
        <taxon>Desulfuromonadales</taxon>
        <taxon>Syntrophotaleaceae</taxon>
        <taxon>Syntrophotalea</taxon>
    </lineage>
</organism>
<evidence type="ECO:0000259" key="3">
    <source>
        <dbReference type="Pfam" id="PF21074"/>
    </source>
</evidence>
<feature type="domain" description="NAD-glutamate dehydrogenase ACT3" evidence="4">
    <location>
        <begin position="557"/>
        <end position="603"/>
    </location>
</feature>
<dbReference type="InterPro" id="IPR028971">
    <property type="entry name" value="NAD-GDH_cat"/>
</dbReference>
<dbReference type="InterPro" id="IPR036291">
    <property type="entry name" value="NAD(P)-bd_dom_sf"/>
</dbReference>
<dbReference type="GO" id="GO:0004352">
    <property type="term" value="F:glutamate dehydrogenase (NAD+) activity"/>
    <property type="evidence" value="ECO:0007669"/>
    <property type="project" value="InterPro"/>
</dbReference>
<dbReference type="InterPro" id="IPR049059">
    <property type="entry name" value="NAD_Glu_DH_HM1"/>
</dbReference>
<dbReference type="SUPFAM" id="SSF51735">
    <property type="entry name" value="NAD(P)-binding Rossmann-fold domains"/>
    <property type="match status" value="1"/>
</dbReference>
<evidence type="ECO:0000313" key="6">
    <source>
        <dbReference type="Proteomes" id="UP000002534"/>
    </source>
</evidence>
<gene>
    <name evidence="5" type="primary">gdhC</name>
    <name evidence="5" type="ordered locus">Pcar_1831</name>
</gene>
<dbReference type="PANTHER" id="PTHR43403">
    <property type="entry name" value="NAD-SPECIFIC GLUTAMATE DEHYDROGENASE"/>
    <property type="match status" value="1"/>
</dbReference>
<keyword evidence="1" id="KW-0560">Oxidoreductase</keyword>
<dbReference type="InterPro" id="IPR048381">
    <property type="entry name" value="GDH_C"/>
</dbReference>
<dbReference type="PIRSF" id="PIRSF036761">
    <property type="entry name" value="GDH_Mll4104"/>
    <property type="match status" value="1"/>
</dbReference>
<reference evidence="5 6" key="2">
    <citation type="journal article" date="2012" name="BMC Genomics">
        <title>The genome of Pelobacter carbinolicus reveals surprising metabolic capabilities and physiological features.</title>
        <authorList>
            <person name="Aklujkar M."/>
            <person name="Haveman S.A."/>
            <person name="Didonato R.Jr."/>
            <person name="Chertkov O."/>
            <person name="Han C.S."/>
            <person name="Land M.L."/>
            <person name="Brown P."/>
            <person name="Lovley D.R."/>
        </authorList>
    </citation>
    <scope>NUCLEOTIDE SEQUENCE [LARGE SCALE GENOMIC DNA]</scope>
    <source>
        <strain evidence="6">DSM 2380 / NBRC 103641 / GraBd1</strain>
    </source>
</reference>
<dbReference type="Pfam" id="PF21078">
    <property type="entry name" value="GDH_HM3"/>
    <property type="match status" value="1"/>
</dbReference>
<dbReference type="RefSeq" id="WP_011341575.1">
    <property type="nucleotide sequence ID" value="NC_007498.2"/>
</dbReference>
<dbReference type="InterPro" id="IPR049056">
    <property type="entry name" value="NAD_Glu_DH_HM3"/>
</dbReference>
<evidence type="ECO:0000259" key="4">
    <source>
        <dbReference type="Pfam" id="PF21077"/>
    </source>
</evidence>
<protein>
    <submittedName>
        <fullName evidence="5">Glutamate dehydrogenase, NAD-and-AMP-dependent</fullName>
    </submittedName>
</protein>
<reference evidence="6" key="1">
    <citation type="submission" date="2005-10" db="EMBL/GenBank/DDBJ databases">
        <title>Complete sequence of Pelobacter carbinolicus DSM 2380.</title>
        <authorList>
            <person name="Copeland A."/>
            <person name="Lucas S."/>
            <person name="Lapidus A."/>
            <person name="Barry K."/>
            <person name="Detter J.C."/>
            <person name="Glavina T."/>
            <person name="Hammon N."/>
            <person name="Israni S."/>
            <person name="Pitluck S."/>
            <person name="Chertkov O."/>
            <person name="Schmutz J."/>
            <person name="Larimer F."/>
            <person name="Land M."/>
            <person name="Kyrpides N."/>
            <person name="Ivanova N."/>
            <person name="Richardson P."/>
        </authorList>
    </citation>
    <scope>NUCLEOTIDE SEQUENCE [LARGE SCALE GENOMIC DNA]</scope>
    <source>
        <strain evidence="6">DSM 2380 / NBRC 103641 / GraBd1</strain>
    </source>
</reference>
<dbReference type="Pfam" id="PF21077">
    <property type="entry name" value="GDH_ACT3"/>
    <property type="match status" value="1"/>
</dbReference>
<dbReference type="GO" id="GO:0006538">
    <property type="term" value="P:L-glutamate catabolic process"/>
    <property type="evidence" value="ECO:0007669"/>
    <property type="project" value="InterPro"/>
</dbReference>
<dbReference type="KEGG" id="pca:Pcar_1831"/>
<dbReference type="InterPro" id="IPR049058">
    <property type="entry name" value="NAD_Glu_DH_HM2"/>
</dbReference>
<dbReference type="GO" id="GO:0004069">
    <property type="term" value="F:L-aspartate:2-oxoglutarate aminotransferase activity"/>
    <property type="evidence" value="ECO:0007669"/>
    <property type="project" value="InterPro"/>
</dbReference>
<evidence type="ECO:0000256" key="1">
    <source>
        <dbReference type="ARBA" id="ARBA00023002"/>
    </source>
</evidence>
<dbReference type="STRING" id="338963.Pcar_1831"/>
<dbReference type="InterPro" id="IPR049064">
    <property type="entry name" value="NAD_Glu_DH_ACT3"/>
</dbReference>
<evidence type="ECO:0000313" key="5">
    <source>
        <dbReference type="EMBL" id="ABA89072.1"/>
    </source>
</evidence>
<dbReference type="PANTHER" id="PTHR43403:SF1">
    <property type="entry name" value="NAD-SPECIFIC GLUTAMATE DEHYDROGENASE"/>
    <property type="match status" value="1"/>
</dbReference>
<dbReference type="EMBL" id="CP000142">
    <property type="protein sequence ID" value="ABA89072.1"/>
    <property type="molecule type" value="Genomic_DNA"/>
</dbReference>
<dbReference type="InterPro" id="IPR046346">
    <property type="entry name" value="Aminoacid_DH-like_N_sf"/>
</dbReference>
<dbReference type="Pfam" id="PF05088">
    <property type="entry name" value="Bac_GDH_CD"/>
    <property type="match status" value="1"/>
</dbReference>
<dbReference type="Pfam" id="PF21073">
    <property type="entry name" value="GDH_HM1"/>
    <property type="match status" value="1"/>
</dbReference>
<proteinExistence type="predicted"/>
<accession>Q3A3I5</accession>
<dbReference type="Pfam" id="PF21074">
    <property type="entry name" value="GDH_C"/>
    <property type="match status" value="1"/>
</dbReference>
<feature type="domain" description="NAD-specific glutamate dehydrogenase C-terminal" evidence="3">
    <location>
        <begin position="1251"/>
        <end position="1578"/>
    </location>
</feature>
<dbReference type="Gene3D" id="3.40.50.720">
    <property type="entry name" value="NAD(P)-binding Rossmann-like Domain"/>
    <property type="match status" value="1"/>
</dbReference>
<dbReference type="SUPFAM" id="SSF53223">
    <property type="entry name" value="Aminoacid dehydrogenase-like, N-terminal domain"/>
    <property type="match status" value="1"/>
</dbReference>
<keyword evidence="6" id="KW-1185">Reference proteome</keyword>
<dbReference type="Proteomes" id="UP000002534">
    <property type="component" value="Chromosome"/>
</dbReference>